<organism evidence="2 3">
    <name type="scientific">Zizania palustris</name>
    <name type="common">Northern wild rice</name>
    <dbReference type="NCBI Taxonomy" id="103762"/>
    <lineage>
        <taxon>Eukaryota</taxon>
        <taxon>Viridiplantae</taxon>
        <taxon>Streptophyta</taxon>
        <taxon>Embryophyta</taxon>
        <taxon>Tracheophyta</taxon>
        <taxon>Spermatophyta</taxon>
        <taxon>Magnoliopsida</taxon>
        <taxon>Liliopsida</taxon>
        <taxon>Poales</taxon>
        <taxon>Poaceae</taxon>
        <taxon>BOP clade</taxon>
        <taxon>Oryzoideae</taxon>
        <taxon>Oryzeae</taxon>
        <taxon>Zizaniinae</taxon>
        <taxon>Zizania</taxon>
    </lineage>
</organism>
<evidence type="ECO:0000313" key="2">
    <source>
        <dbReference type="EMBL" id="KAG8081794.1"/>
    </source>
</evidence>
<dbReference type="EMBL" id="JAAALK010000086">
    <property type="protein sequence ID" value="KAG8081794.1"/>
    <property type="molecule type" value="Genomic_DNA"/>
</dbReference>
<reference evidence="2" key="1">
    <citation type="journal article" date="2021" name="bioRxiv">
        <title>Whole Genome Assembly and Annotation of Northern Wild Rice, Zizania palustris L., Supports a Whole Genome Duplication in the Zizania Genus.</title>
        <authorList>
            <person name="Haas M."/>
            <person name="Kono T."/>
            <person name="Macchietto M."/>
            <person name="Millas R."/>
            <person name="McGilp L."/>
            <person name="Shao M."/>
            <person name="Duquette J."/>
            <person name="Hirsch C.N."/>
            <person name="Kimball J."/>
        </authorList>
    </citation>
    <scope>NUCLEOTIDE SEQUENCE</scope>
    <source>
        <tissue evidence="2">Fresh leaf tissue</tissue>
    </source>
</reference>
<dbReference type="OrthoDB" id="717653at2759"/>
<accession>A0A8J5T8A1</accession>
<feature type="region of interest" description="Disordered" evidence="1">
    <location>
        <begin position="1"/>
        <end position="30"/>
    </location>
</feature>
<comment type="caution">
    <text evidence="2">The sequence shown here is derived from an EMBL/GenBank/DDBJ whole genome shotgun (WGS) entry which is preliminary data.</text>
</comment>
<dbReference type="AlphaFoldDB" id="A0A8J5T8A1"/>
<evidence type="ECO:0000256" key="1">
    <source>
        <dbReference type="SAM" id="MobiDB-lite"/>
    </source>
</evidence>
<keyword evidence="3" id="KW-1185">Reference proteome</keyword>
<feature type="compositionally biased region" description="Basic and acidic residues" evidence="1">
    <location>
        <begin position="362"/>
        <end position="374"/>
    </location>
</feature>
<name>A0A8J5T8A1_ZIZPA</name>
<feature type="region of interest" description="Disordered" evidence="1">
    <location>
        <begin position="246"/>
        <end position="374"/>
    </location>
</feature>
<gene>
    <name evidence="2" type="ORF">GUJ93_ZPchr0014g47028</name>
</gene>
<feature type="compositionally biased region" description="Gly residues" evidence="1">
    <location>
        <begin position="260"/>
        <end position="278"/>
    </location>
</feature>
<feature type="compositionally biased region" description="Basic and acidic residues" evidence="1">
    <location>
        <begin position="19"/>
        <end position="28"/>
    </location>
</feature>
<evidence type="ECO:0000313" key="3">
    <source>
        <dbReference type="Proteomes" id="UP000729402"/>
    </source>
</evidence>
<proteinExistence type="predicted"/>
<feature type="compositionally biased region" description="Basic residues" evidence="1">
    <location>
        <begin position="291"/>
        <end position="300"/>
    </location>
</feature>
<sequence length="374" mass="39325">MGRAREGGFAPVGPTSQEASERAKEASHRSIKIGRLRSPTALCSQPSNCRGIAPDAKDGDATCVESYVFWNSHEPAPVEIFANMALPLVGFAKTAPKIGNCIFSIIMDIIMYVNSPGGSVTAGNELALTCVGNDCETNLFGGHEIDWDSIVVEERSSEEGRQDVTSEQALYNQLGLGSDVEETFIEREDDGNIRNGDPRNHCEDGMGVAIPCIDVTDVTGSTYGVTGSINSHEALHGTELRDIFHDTKLGRNRKPVADGGPDGGGGGRGQRAGGGGRGAWPEAVRGSERRRGGRRRRGRRVSAGAGPEAGGPPVEGTGAAGRGRGGRKRGAEGGRGGAATEAGEGWRGATPGRRPRLGEMTQWRDEARARPPEG</sequence>
<protein>
    <submittedName>
        <fullName evidence="2">Uncharacterized protein</fullName>
    </submittedName>
</protein>
<feature type="compositionally biased region" description="Low complexity" evidence="1">
    <location>
        <begin position="338"/>
        <end position="350"/>
    </location>
</feature>
<feature type="compositionally biased region" description="Low complexity" evidence="1">
    <location>
        <begin position="301"/>
        <end position="317"/>
    </location>
</feature>
<dbReference type="Proteomes" id="UP000729402">
    <property type="component" value="Unassembled WGS sequence"/>
</dbReference>
<reference evidence="2" key="2">
    <citation type="submission" date="2021-02" db="EMBL/GenBank/DDBJ databases">
        <authorList>
            <person name="Kimball J.A."/>
            <person name="Haas M.W."/>
            <person name="Macchietto M."/>
            <person name="Kono T."/>
            <person name="Duquette J."/>
            <person name="Shao M."/>
        </authorList>
    </citation>
    <scope>NUCLEOTIDE SEQUENCE</scope>
    <source>
        <tissue evidence="2">Fresh leaf tissue</tissue>
    </source>
</reference>